<sequence>MPGQVADLRATNRASHILPRCANLGSQSSSSPTATGRLEDDKGQTL</sequence>
<evidence type="ECO:0000256" key="1">
    <source>
        <dbReference type="SAM" id="MobiDB-lite"/>
    </source>
</evidence>
<protein>
    <submittedName>
        <fullName evidence="2">GYF domain protein</fullName>
    </submittedName>
</protein>
<dbReference type="Proteomes" id="UP000075230">
    <property type="component" value="Unassembled WGS sequence"/>
</dbReference>
<reference evidence="3" key="2">
    <citation type="submission" date="2016-02" db="EMBL/GenBank/DDBJ databases">
        <title>Genome sequencing of Aspergillus luchuensis NBRC 4314.</title>
        <authorList>
            <person name="Yamada O."/>
        </authorList>
    </citation>
    <scope>NUCLEOTIDE SEQUENCE [LARGE SCALE GENOMIC DNA]</scope>
    <source>
        <strain evidence="3">RIB 2604</strain>
    </source>
</reference>
<dbReference type="EMBL" id="BCWF01000025">
    <property type="protein sequence ID" value="GAT28446.1"/>
    <property type="molecule type" value="Genomic_DNA"/>
</dbReference>
<evidence type="ECO:0000313" key="2">
    <source>
        <dbReference type="EMBL" id="GAT28446.1"/>
    </source>
</evidence>
<evidence type="ECO:0000313" key="3">
    <source>
        <dbReference type="Proteomes" id="UP000075230"/>
    </source>
</evidence>
<organism evidence="2 3">
    <name type="scientific">Aspergillus kawachii</name>
    <name type="common">White koji mold</name>
    <name type="synonym">Aspergillus awamori var. kawachi</name>
    <dbReference type="NCBI Taxonomy" id="1069201"/>
    <lineage>
        <taxon>Eukaryota</taxon>
        <taxon>Fungi</taxon>
        <taxon>Dikarya</taxon>
        <taxon>Ascomycota</taxon>
        <taxon>Pezizomycotina</taxon>
        <taxon>Eurotiomycetes</taxon>
        <taxon>Eurotiomycetidae</taxon>
        <taxon>Eurotiales</taxon>
        <taxon>Aspergillaceae</taxon>
        <taxon>Aspergillus</taxon>
        <taxon>Aspergillus subgen. Circumdati</taxon>
    </lineage>
</organism>
<comment type="caution">
    <text evidence="2">The sequence shown here is derived from an EMBL/GenBank/DDBJ whole genome shotgun (WGS) entry which is preliminary data.</text>
</comment>
<name>A0A146FRX5_ASPKA</name>
<dbReference type="AlphaFoldDB" id="A0A146FRX5"/>
<gene>
    <name evidence="2" type="ORF">RIB2604_02600860</name>
</gene>
<feature type="compositionally biased region" description="Polar residues" evidence="1">
    <location>
        <begin position="24"/>
        <end position="34"/>
    </location>
</feature>
<feature type="compositionally biased region" description="Basic and acidic residues" evidence="1">
    <location>
        <begin position="37"/>
        <end position="46"/>
    </location>
</feature>
<accession>A0A146FRX5</accession>
<feature type="region of interest" description="Disordered" evidence="1">
    <location>
        <begin position="19"/>
        <end position="46"/>
    </location>
</feature>
<proteinExistence type="predicted"/>
<reference evidence="2 3" key="1">
    <citation type="journal article" date="2016" name="DNA Res.">
        <title>Genome sequence of Aspergillus luchuensis NBRC 4314.</title>
        <authorList>
            <person name="Yamada O."/>
            <person name="Machida M."/>
            <person name="Hosoyama A."/>
            <person name="Goto M."/>
            <person name="Takahashi T."/>
            <person name="Futagami T."/>
            <person name="Yamagata Y."/>
            <person name="Takeuchi M."/>
            <person name="Kobayashi T."/>
            <person name="Koike H."/>
            <person name="Abe K."/>
            <person name="Asai K."/>
            <person name="Arita M."/>
            <person name="Fujita N."/>
            <person name="Fukuda K."/>
            <person name="Higa K."/>
            <person name="Horikawa H."/>
            <person name="Ishikawa T."/>
            <person name="Jinno K."/>
            <person name="Kato Y."/>
            <person name="Kirimura K."/>
            <person name="Mizutani O."/>
            <person name="Nakasone K."/>
            <person name="Sano M."/>
            <person name="Shiraishi Y."/>
            <person name="Tsukahara M."/>
            <person name="Gomi K."/>
        </authorList>
    </citation>
    <scope>NUCLEOTIDE SEQUENCE [LARGE SCALE GENOMIC DNA]</scope>
    <source>
        <strain evidence="2 3">RIB 2604</strain>
    </source>
</reference>